<dbReference type="EMBL" id="AP035881">
    <property type="protein sequence ID" value="BFP49243.1"/>
    <property type="molecule type" value="Genomic_DNA"/>
</dbReference>
<organism evidence="1">
    <name type="scientific">Kitasatospora sp. CMC57</name>
    <dbReference type="NCBI Taxonomy" id="3231513"/>
    <lineage>
        <taxon>Bacteria</taxon>
        <taxon>Bacillati</taxon>
        <taxon>Actinomycetota</taxon>
        <taxon>Actinomycetes</taxon>
        <taxon>Kitasatosporales</taxon>
        <taxon>Streptomycetaceae</taxon>
        <taxon>Kitasatospora</taxon>
    </lineage>
</organism>
<protein>
    <submittedName>
        <fullName evidence="1">Uncharacterized protein</fullName>
    </submittedName>
</protein>
<sequence>MARVLVSDSDRLDSAPHPVTVSVLVVCVSGSTIVMRAIDFDDDGPSVADDCEVRAPEADVSDLHCRQCCAA</sequence>
<dbReference type="AlphaFoldDB" id="A0AB33K202"/>
<proteinExistence type="predicted"/>
<reference evidence="1" key="1">
    <citation type="submission" date="2024-07" db="EMBL/GenBank/DDBJ databases">
        <title>Complete genome sequences of cellulolytic bacteria, Kitasatospora sp. CMC57 and Streptomyces sp. CMC78, isolated from Japanese agricultural soil.</title>
        <authorList>
            <person name="Hashimoto T."/>
            <person name="Ito M."/>
            <person name="Iwamoto M."/>
            <person name="Fukahori D."/>
            <person name="Shoda T."/>
            <person name="Sakoda M."/>
            <person name="Morohoshi T."/>
            <person name="Mitsuboshi M."/>
            <person name="Nishizawa T."/>
        </authorList>
    </citation>
    <scope>NUCLEOTIDE SEQUENCE</scope>
    <source>
        <strain evidence="1">CMC57</strain>
    </source>
</reference>
<accession>A0AB33K202</accession>
<name>A0AB33K202_9ACTN</name>
<gene>
    <name evidence="1" type="ORF">KCMC57_56110</name>
</gene>
<evidence type="ECO:0000313" key="1">
    <source>
        <dbReference type="EMBL" id="BFP49243.1"/>
    </source>
</evidence>